<dbReference type="PANTHER" id="PTHR23024:SF639">
    <property type="entry name" value="CARBOXYLESTERASE 11-RELATED"/>
    <property type="match status" value="1"/>
</dbReference>
<dbReference type="EMBL" id="JAAGAX010000017">
    <property type="protein sequence ID" value="KAF2286554.1"/>
    <property type="molecule type" value="Genomic_DNA"/>
</dbReference>
<dbReference type="SUPFAM" id="SSF53474">
    <property type="entry name" value="alpha/beta-Hydrolases"/>
    <property type="match status" value="1"/>
</dbReference>
<dbReference type="GO" id="GO:0016787">
    <property type="term" value="F:hydrolase activity"/>
    <property type="evidence" value="ECO:0007669"/>
    <property type="project" value="InterPro"/>
</dbReference>
<evidence type="ECO:0000259" key="2">
    <source>
        <dbReference type="Pfam" id="PF07859"/>
    </source>
</evidence>
<dbReference type="InterPro" id="IPR050466">
    <property type="entry name" value="Carboxylest/Gibb_receptor"/>
</dbReference>
<dbReference type="Gene3D" id="3.40.50.1820">
    <property type="entry name" value="alpha/beta hydrolase"/>
    <property type="match status" value="1"/>
</dbReference>
<feature type="domain" description="Alpha/beta hydrolase fold-3" evidence="2">
    <location>
        <begin position="23"/>
        <end position="118"/>
    </location>
</feature>
<dbReference type="Proteomes" id="UP000467840">
    <property type="component" value="Chromosome 3"/>
</dbReference>
<protein>
    <recommendedName>
        <fullName evidence="2">Alpha/beta hydrolase fold-3 domain-containing protein</fullName>
    </recommendedName>
</protein>
<proteinExistence type="inferred from homology"/>
<gene>
    <name evidence="3" type="ORF">GH714_017638</name>
</gene>
<accession>A0A6A6KDQ8</accession>
<reference evidence="3 4" key="1">
    <citation type="journal article" date="2020" name="Mol. Plant">
        <title>The Chromosome-Based Rubber Tree Genome Provides New Insights into Spurge Genome Evolution and Rubber Biosynthesis.</title>
        <authorList>
            <person name="Liu J."/>
            <person name="Shi C."/>
            <person name="Shi C.C."/>
            <person name="Li W."/>
            <person name="Zhang Q.J."/>
            <person name="Zhang Y."/>
            <person name="Li K."/>
            <person name="Lu H.F."/>
            <person name="Shi C."/>
            <person name="Zhu S.T."/>
            <person name="Xiao Z.Y."/>
            <person name="Nan H."/>
            <person name="Yue Y."/>
            <person name="Zhu X.G."/>
            <person name="Wu Y."/>
            <person name="Hong X.N."/>
            <person name="Fan G.Y."/>
            <person name="Tong Y."/>
            <person name="Zhang D."/>
            <person name="Mao C.L."/>
            <person name="Liu Y.L."/>
            <person name="Hao S.J."/>
            <person name="Liu W.Q."/>
            <person name="Lv M.Q."/>
            <person name="Zhang H.B."/>
            <person name="Liu Y."/>
            <person name="Hu-Tang G.R."/>
            <person name="Wang J.P."/>
            <person name="Wang J.H."/>
            <person name="Sun Y.H."/>
            <person name="Ni S.B."/>
            <person name="Chen W.B."/>
            <person name="Zhang X.C."/>
            <person name="Jiao Y.N."/>
            <person name="Eichler E.E."/>
            <person name="Li G.H."/>
            <person name="Liu X."/>
            <person name="Gao L.Z."/>
        </authorList>
    </citation>
    <scope>NUCLEOTIDE SEQUENCE [LARGE SCALE GENOMIC DNA]</scope>
    <source>
        <strain evidence="4">cv. GT1</strain>
        <tissue evidence="3">Leaf</tissue>
    </source>
</reference>
<organism evidence="3 4">
    <name type="scientific">Hevea brasiliensis</name>
    <name type="common">Para rubber tree</name>
    <name type="synonym">Siphonia brasiliensis</name>
    <dbReference type="NCBI Taxonomy" id="3981"/>
    <lineage>
        <taxon>Eukaryota</taxon>
        <taxon>Viridiplantae</taxon>
        <taxon>Streptophyta</taxon>
        <taxon>Embryophyta</taxon>
        <taxon>Tracheophyta</taxon>
        <taxon>Spermatophyta</taxon>
        <taxon>Magnoliopsida</taxon>
        <taxon>eudicotyledons</taxon>
        <taxon>Gunneridae</taxon>
        <taxon>Pentapetalae</taxon>
        <taxon>rosids</taxon>
        <taxon>fabids</taxon>
        <taxon>Malpighiales</taxon>
        <taxon>Euphorbiaceae</taxon>
        <taxon>Crotonoideae</taxon>
        <taxon>Micrandreae</taxon>
        <taxon>Hevea</taxon>
    </lineage>
</organism>
<keyword evidence="4" id="KW-1185">Reference proteome</keyword>
<dbReference type="Pfam" id="PF07859">
    <property type="entry name" value="Abhydrolase_3"/>
    <property type="match status" value="1"/>
</dbReference>
<dbReference type="AlphaFoldDB" id="A0A6A6KDQ8"/>
<evidence type="ECO:0000313" key="4">
    <source>
        <dbReference type="Proteomes" id="UP000467840"/>
    </source>
</evidence>
<name>A0A6A6KDQ8_HEVBR</name>
<evidence type="ECO:0000313" key="3">
    <source>
        <dbReference type="EMBL" id="KAF2286554.1"/>
    </source>
</evidence>
<comment type="similarity">
    <text evidence="1">Belongs to the 'GDXG' lipolytic enzyme family.</text>
</comment>
<evidence type="ECO:0000256" key="1">
    <source>
        <dbReference type="ARBA" id="ARBA00010515"/>
    </source>
</evidence>
<dbReference type="PANTHER" id="PTHR23024">
    <property type="entry name" value="ARYLACETAMIDE DEACETYLASE"/>
    <property type="match status" value="1"/>
</dbReference>
<dbReference type="InterPro" id="IPR029058">
    <property type="entry name" value="AB_hydrolase_fold"/>
</dbReference>
<sequence length="129" mass="14442">MYPTYGGYSPLAGKFNRKLPVTLQFHGGRFVSGSNESVGNDAFYRRNAKLCDVIVVAVDNRLARRVDTRVRMGSSFGASMLEPWLATYGDPSRCVLLWVCAGAKKVDYVARKAIKAGKLLDPIRLWHRF</sequence>
<dbReference type="InterPro" id="IPR013094">
    <property type="entry name" value="AB_hydrolase_3"/>
</dbReference>
<comment type="caution">
    <text evidence="3">The sequence shown here is derived from an EMBL/GenBank/DDBJ whole genome shotgun (WGS) entry which is preliminary data.</text>
</comment>